<accession>A0A7Z0EN27</accession>
<dbReference type="PROSITE" id="PS50937">
    <property type="entry name" value="HTH_MERR_2"/>
    <property type="match status" value="1"/>
</dbReference>
<feature type="domain" description="HTH merR-type" evidence="2">
    <location>
        <begin position="1"/>
        <end position="68"/>
    </location>
</feature>
<organism evidence="3 4">
    <name type="scientific">Nocardiopsis aegyptia</name>
    <dbReference type="NCBI Taxonomy" id="220378"/>
    <lineage>
        <taxon>Bacteria</taxon>
        <taxon>Bacillati</taxon>
        <taxon>Actinomycetota</taxon>
        <taxon>Actinomycetes</taxon>
        <taxon>Streptosporangiales</taxon>
        <taxon>Nocardiopsidaceae</taxon>
        <taxon>Nocardiopsis</taxon>
    </lineage>
</organism>
<evidence type="ECO:0000256" key="1">
    <source>
        <dbReference type="ARBA" id="ARBA00023125"/>
    </source>
</evidence>
<gene>
    <name evidence="3" type="ORF">HNR10_003031</name>
</gene>
<protein>
    <submittedName>
        <fullName evidence="3">DNA-binding transcriptional MerR regulator</fullName>
    </submittedName>
</protein>
<keyword evidence="1 3" id="KW-0238">DNA-binding</keyword>
<dbReference type="PANTHER" id="PTHR30204">
    <property type="entry name" value="REDOX-CYCLING DRUG-SENSING TRANSCRIPTIONAL ACTIVATOR SOXR"/>
    <property type="match status" value="1"/>
</dbReference>
<dbReference type="EMBL" id="JACCFS010000001">
    <property type="protein sequence ID" value="NYJ35150.1"/>
    <property type="molecule type" value="Genomic_DNA"/>
</dbReference>
<evidence type="ECO:0000313" key="4">
    <source>
        <dbReference type="Proteomes" id="UP000572051"/>
    </source>
</evidence>
<dbReference type="Gene3D" id="1.10.1660.10">
    <property type="match status" value="1"/>
</dbReference>
<dbReference type="SMART" id="SM00422">
    <property type="entry name" value="HTH_MERR"/>
    <property type="match status" value="1"/>
</dbReference>
<evidence type="ECO:0000313" key="3">
    <source>
        <dbReference type="EMBL" id="NYJ35150.1"/>
    </source>
</evidence>
<dbReference type="GO" id="GO:0003677">
    <property type="term" value="F:DNA binding"/>
    <property type="evidence" value="ECO:0007669"/>
    <property type="project" value="UniProtKB-KW"/>
</dbReference>
<dbReference type="InterPro" id="IPR047057">
    <property type="entry name" value="MerR_fam"/>
</dbReference>
<evidence type="ECO:0000259" key="2">
    <source>
        <dbReference type="PROSITE" id="PS50937"/>
    </source>
</evidence>
<reference evidence="3 4" key="1">
    <citation type="submission" date="2020-07" db="EMBL/GenBank/DDBJ databases">
        <title>Sequencing the genomes of 1000 actinobacteria strains.</title>
        <authorList>
            <person name="Klenk H.-P."/>
        </authorList>
    </citation>
    <scope>NUCLEOTIDE SEQUENCE [LARGE SCALE GENOMIC DNA]</scope>
    <source>
        <strain evidence="3 4">DSM 44442</strain>
    </source>
</reference>
<dbReference type="RefSeq" id="WP_179824133.1">
    <property type="nucleotide sequence ID" value="NZ_JACCFS010000001.1"/>
</dbReference>
<dbReference type="GO" id="GO:0003700">
    <property type="term" value="F:DNA-binding transcription factor activity"/>
    <property type="evidence" value="ECO:0007669"/>
    <property type="project" value="InterPro"/>
</dbReference>
<dbReference type="PRINTS" id="PR00040">
    <property type="entry name" value="HTHMERR"/>
</dbReference>
<dbReference type="AlphaFoldDB" id="A0A7Z0EN27"/>
<dbReference type="CDD" id="cd01282">
    <property type="entry name" value="HTH_MerR-like_sg3"/>
    <property type="match status" value="1"/>
</dbReference>
<dbReference type="PANTHER" id="PTHR30204:SF97">
    <property type="entry name" value="MERR FAMILY REGULATORY PROTEIN"/>
    <property type="match status" value="1"/>
</dbReference>
<proteinExistence type="predicted"/>
<dbReference type="PROSITE" id="PS00552">
    <property type="entry name" value="HTH_MERR_1"/>
    <property type="match status" value="1"/>
</dbReference>
<comment type="caution">
    <text evidence="3">The sequence shown here is derived from an EMBL/GenBank/DDBJ whole genome shotgun (WGS) entry which is preliminary data.</text>
</comment>
<dbReference type="InterPro" id="IPR000551">
    <property type="entry name" value="MerR-type_HTH_dom"/>
</dbReference>
<keyword evidence="4" id="KW-1185">Reference proteome</keyword>
<dbReference type="Proteomes" id="UP000572051">
    <property type="component" value="Unassembled WGS sequence"/>
</dbReference>
<name>A0A7Z0EN27_9ACTN</name>
<sequence>MRIGELSRRTGVSPRSLRYYEEQGLLASTRTAGGHREYGPLAVERVDRIQCLFAAGLCSATIHELLPCIYAQERGDPAPDLLDNLREERTRIAASVERLERSLAALDAVIDNAHPSPAIAHAGAERG</sequence>
<dbReference type="SUPFAM" id="SSF46955">
    <property type="entry name" value="Putative DNA-binding domain"/>
    <property type="match status" value="1"/>
</dbReference>
<dbReference type="Pfam" id="PF13411">
    <property type="entry name" value="MerR_1"/>
    <property type="match status" value="1"/>
</dbReference>
<dbReference type="InterPro" id="IPR009061">
    <property type="entry name" value="DNA-bd_dom_put_sf"/>
</dbReference>